<proteinExistence type="predicted"/>
<evidence type="ECO:0000256" key="1">
    <source>
        <dbReference type="ARBA" id="ARBA00034221"/>
    </source>
</evidence>
<dbReference type="SUPFAM" id="SSF56281">
    <property type="entry name" value="Metallo-hydrolase/oxidoreductase"/>
    <property type="match status" value="1"/>
</dbReference>
<keyword evidence="5" id="KW-0378">Hydrolase</keyword>
<evidence type="ECO:0000256" key="3">
    <source>
        <dbReference type="ARBA" id="ARBA00048505"/>
    </source>
</evidence>
<evidence type="ECO:0000259" key="4">
    <source>
        <dbReference type="SMART" id="SM00849"/>
    </source>
</evidence>
<comment type="catalytic activity">
    <reaction evidence="3">
        <text>3',5'-cyclic UMP + H2O = UMP + H(+)</text>
        <dbReference type="Rhea" id="RHEA:70575"/>
        <dbReference type="ChEBI" id="CHEBI:15377"/>
        <dbReference type="ChEBI" id="CHEBI:15378"/>
        <dbReference type="ChEBI" id="CHEBI:57865"/>
        <dbReference type="ChEBI" id="CHEBI:184387"/>
    </reaction>
    <physiologicalReaction direction="left-to-right" evidence="3">
        <dbReference type="Rhea" id="RHEA:70576"/>
    </physiologicalReaction>
</comment>
<name>A0A7W5AX83_9BACL</name>
<reference evidence="5 6" key="1">
    <citation type="submission" date="2020-08" db="EMBL/GenBank/DDBJ databases">
        <title>Genomic Encyclopedia of Type Strains, Phase III (KMG-III): the genomes of soil and plant-associated and newly described type strains.</title>
        <authorList>
            <person name="Whitman W."/>
        </authorList>
    </citation>
    <scope>NUCLEOTIDE SEQUENCE [LARGE SCALE GENOMIC DNA]</scope>
    <source>
        <strain evidence="5 6">CECT 5862</strain>
    </source>
</reference>
<dbReference type="RefSeq" id="WP_183599205.1">
    <property type="nucleotide sequence ID" value="NZ_JACHXK010000003.1"/>
</dbReference>
<feature type="domain" description="Metallo-beta-lactamase" evidence="4">
    <location>
        <begin position="18"/>
        <end position="220"/>
    </location>
</feature>
<comment type="catalytic activity">
    <reaction evidence="1">
        <text>3',5'-cyclic CMP + H2O = CMP + H(+)</text>
        <dbReference type="Rhea" id="RHEA:72675"/>
        <dbReference type="ChEBI" id="CHEBI:15377"/>
        <dbReference type="ChEBI" id="CHEBI:15378"/>
        <dbReference type="ChEBI" id="CHEBI:58003"/>
        <dbReference type="ChEBI" id="CHEBI:60377"/>
    </reaction>
    <physiologicalReaction direction="left-to-right" evidence="1">
        <dbReference type="Rhea" id="RHEA:72676"/>
    </physiologicalReaction>
</comment>
<dbReference type="Gene3D" id="3.60.15.10">
    <property type="entry name" value="Ribonuclease Z/Hydroxyacylglutathione hydrolase-like"/>
    <property type="match status" value="1"/>
</dbReference>
<organism evidence="5 6">
    <name type="scientific">Paenibacillus phyllosphaerae</name>
    <dbReference type="NCBI Taxonomy" id="274593"/>
    <lineage>
        <taxon>Bacteria</taxon>
        <taxon>Bacillati</taxon>
        <taxon>Bacillota</taxon>
        <taxon>Bacilli</taxon>
        <taxon>Bacillales</taxon>
        <taxon>Paenibacillaceae</taxon>
        <taxon>Paenibacillus</taxon>
    </lineage>
</organism>
<protein>
    <submittedName>
        <fullName evidence="5">Glyoxylase-like metal-dependent hydrolase (Beta-lactamase superfamily II)</fullName>
    </submittedName>
</protein>
<dbReference type="AlphaFoldDB" id="A0A7W5AX83"/>
<evidence type="ECO:0000256" key="2">
    <source>
        <dbReference type="ARBA" id="ARBA00034301"/>
    </source>
</evidence>
<dbReference type="GO" id="GO:0016787">
    <property type="term" value="F:hydrolase activity"/>
    <property type="evidence" value="ECO:0007669"/>
    <property type="project" value="UniProtKB-KW"/>
</dbReference>
<gene>
    <name evidence="5" type="ORF">FHS18_001854</name>
</gene>
<accession>A0A7W5AX83</accession>
<dbReference type="EMBL" id="JACHXK010000003">
    <property type="protein sequence ID" value="MBB3109791.1"/>
    <property type="molecule type" value="Genomic_DNA"/>
</dbReference>
<dbReference type="PANTHER" id="PTHR42951:SF15">
    <property type="entry name" value="METALLO-BETA-LACTAMASE SUPERFAMILY PROTEIN"/>
    <property type="match status" value="1"/>
</dbReference>
<evidence type="ECO:0000313" key="6">
    <source>
        <dbReference type="Proteomes" id="UP000570361"/>
    </source>
</evidence>
<comment type="caution">
    <text evidence="5">The sequence shown here is derived from an EMBL/GenBank/DDBJ whole genome shotgun (WGS) entry which is preliminary data.</text>
</comment>
<dbReference type="CDD" id="cd07721">
    <property type="entry name" value="yflN-like_MBL-fold"/>
    <property type="match status" value="1"/>
</dbReference>
<evidence type="ECO:0000313" key="5">
    <source>
        <dbReference type="EMBL" id="MBB3109791.1"/>
    </source>
</evidence>
<dbReference type="Proteomes" id="UP000570361">
    <property type="component" value="Unassembled WGS sequence"/>
</dbReference>
<dbReference type="InterPro" id="IPR036866">
    <property type="entry name" value="RibonucZ/Hydroxyglut_hydro"/>
</dbReference>
<dbReference type="SMART" id="SM00849">
    <property type="entry name" value="Lactamase_B"/>
    <property type="match status" value="1"/>
</dbReference>
<dbReference type="Pfam" id="PF00753">
    <property type="entry name" value="Lactamase_B"/>
    <property type="match status" value="1"/>
</dbReference>
<comment type="function">
    <text evidence="2">Counteracts the endogenous Pycsar antiviral defense system. Phosphodiesterase that enables metal-dependent hydrolysis of host cyclic nucleotide Pycsar defense signals such as cCMP and cUMP.</text>
</comment>
<dbReference type="InterPro" id="IPR050855">
    <property type="entry name" value="NDM-1-like"/>
</dbReference>
<keyword evidence="6" id="KW-1185">Reference proteome</keyword>
<sequence length="241" mass="25587">MKIADGLTILELHINNGVYNLVLLSDANCAVLVDTGLPGSGDALKSLLTQANVDAAALSGIILTHQDIDHIGGLPAFLDQKLKVYAHPSEQPYINGEQQLIKVKPERMDAILSQLPEPQREQFETAFLSGSRNNVTDSLEDGQVLPLAGGVTVIHTPGHAPGHISLYHELSRTLIAGDAMVVAGGELHGPVPNFTPDMTTALASLGKFAAYPIDTVICYHGGVYRGNANQRIAELAAQSDK</sequence>
<dbReference type="PANTHER" id="PTHR42951">
    <property type="entry name" value="METALLO-BETA-LACTAMASE DOMAIN-CONTAINING"/>
    <property type="match status" value="1"/>
</dbReference>
<dbReference type="InterPro" id="IPR001279">
    <property type="entry name" value="Metallo-B-lactamas"/>
</dbReference>